<name>T1FCB6_HELRO</name>
<proteinExistence type="predicted"/>
<gene>
    <name evidence="8" type="primary">20206465</name>
    <name evidence="7" type="ORF">HELRODRAFT_177819</name>
</gene>
<evidence type="ECO:0000256" key="3">
    <source>
        <dbReference type="ARBA" id="ARBA00022729"/>
    </source>
</evidence>
<dbReference type="GO" id="GO:0005576">
    <property type="term" value="C:extracellular region"/>
    <property type="evidence" value="ECO:0007669"/>
    <property type="project" value="UniProtKB-SubCell"/>
</dbReference>
<dbReference type="HOGENOM" id="CLU_434307_0_0_1"/>
<dbReference type="InterPro" id="IPR036508">
    <property type="entry name" value="Chitin-bd_dom_sf"/>
</dbReference>
<dbReference type="eggNOG" id="KOG1217">
    <property type="taxonomic scope" value="Eukaryota"/>
</dbReference>
<feature type="domain" description="VWFA" evidence="6">
    <location>
        <begin position="160"/>
        <end position="339"/>
    </location>
</feature>
<dbReference type="SMART" id="SM00327">
    <property type="entry name" value="VWA"/>
    <property type="match status" value="1"/>
</dbReference>
<keyword evidence="3" id="KW-0732">Signal</keyword>
<organism evidence="8 9">
    <name type="scientific">Helobdella robusta</name>
    <name type="common">Californian leech</name>
    <dbReference type="NCBI Taxonomy" id="6412"/>
    <lineage>
        <taxon>Eukaryota</taxon>
        <taxon>Metazoa</taxon>
        <taxon>Spiralia</taxon>
        <taxon>Lophotrochozoa</taxon>
        <taxon>Annelida</taxon>
        <taxon>Clitellata</taxon>
        <taxon>Hirudinea</taxon>
        <taxon>Rhynchobdellida</taxon>
        <taxon>Glossiphoniidae</taxon>
        <taxon>Helobdella</taxon>
    </lineage>
</organism>
<reference evidence="7 9" key="2">
    <citation type="journal article" date="2013" name="Nature">
        <title>Insights into bilaterian evolution from three spiralian genomes.</title>
        <authorList>
            <person name="Simakov O."/>
            <person name="Marletaz F."/>
            <person name="Cho S.J."/>
            <person name="Edsinger-Gonzales E."/>
            <person name="Havlak P."/>
            <person name="Hellsten U."/>
            <person name="Kuo D.H."/>
            <person name="Larsson T."/>
            <person name="Lv J."/>
            <person name="Arendt D."/>
            <person name="Savage R."/>
            <person name="Osoegawa K."/>
            <person name="de Jong P."/>
            <person name="Grimwood J."/>
            <person name="Chapman J.A."/>
            <person name="Shapiro H."/>
            <person name="Aerts A."/>
            <person name="Otillar R.P."/>
            <person name="Terry A.Y."/>
            <person name="Boore J.L."/>
            <person name="Grigoriev I.V."/>
            <person name="Lindberg D.R."/>
            <person name="Seaver E.C."/>
            <person name="Weisblat D.A."/>
            <person name="Putnam N.H."/>
            <person name="Rokhsar D.S."/>
        </authorList>
    </citation>
    <scope>NUCLEOTIDE SEQUENCE</scope>
</reference>
<dbReference type="Pfam" id="PF00092">
    <property type="entry name" value="VWA"/>
    <property type="match status" value="1"/>
</dbReference>
<evidence type="ECO:0000259" key="6">
    <source>
        <dbReference type="PROSITE" id="PS50234"/>
    </source>
</evidence>
<dbReference type="GO" id="GO:0008061">
    <property type="term" value="F:chitin binding"/>
    <property type="evidence" value="ECO:0007669"/>
    <property type="project" value="InterPro"/>
</dbReference>
<dbReference type="KEGG" id="hro:HELRODRAFT_177819"/>
<dbReference type="EMBL" id="AMQM01006197">
    <property type="status" value="NOT_ANNOTATED_CDS"/>
    <property type="molecule type" value="Genomic_DNA"/>
</dbReference>
<dbReference type="STRING" id="6412.T1FCB6"/>
<keyword evidence="5" id="KW-0325">Glycoprotein</keyword>
<protein>
    <recommendedName>
        <fullName evidence="6">VWFA domain-containing protein</fullName>
    </recommendedName>
</protein>
<comment type="subcellular location">
    <subcellularLocation>
        <location evidence="1">Secreted</location>
    </subcellularLocation>
</comment>
<dbReference type="FunFam" id="3.40.50.410:FF:000004">
    <property type="entry name" value="collagen alpha-6(VI) chain"/>
    <property type="match status" value="1"/>
</dbReference>
<evidence type="ECO:0000256" key="2">
    <source>
        <dbReference type="ARBA" id="ARBA00022525"/>
    </source>
</evidence>
<dbReference type="Proteomes" id="UP000015101">
    <property type="component" value="Unassembled WGS sequence"/>
</dbReference>
<dbReference type="Gene3D" id="3.40.50.410">
    <property type="entry name" value="von Willebrand factor, type A domain"/>
    <property type="match status" value="1"/>
</dbReference>
<evidence type="ECO:0000256" key="1">
    <source>
        <dbReference type="ARBA" id="ARBA00004613"/>
    </source>
</evidence>
<dbReference type="SUPFAM" id="SSF53300">
    <property type="entry name" value="vWA-like"/>
    <property type="match status" value="1"/>
</dbReference>
<dbReference type="CTD" id="20206465"/>
<dbReference type="RefSeq" id="XP_009024213.1">
    <property type="nucleotide sequence ID" value="XM_009025965.1"/>
</dbReference>
<dbReference type="InParanoid" id="T1FCB6"/>
<dbReference type="PANTHER" id="PTHR24020">
    <property type="entry name" value="COLLAGEN ALPHA"/>
    <property type="match status" value="1"/>
</dbReference>
<evidence type="ECO:0000313" key="7">
    <source>
        <dbReference type="EMBL" id="ESN97757.1"/>
    </source>
</evidence>
<dbReference type="EnsemblMetazoa" id="HelroT177819">
    <property type="protein sequence ID" value="HelroP177819"/>
    <property type="gene ID" value="HelroG177819"/>
</dbReference>
<evidence type="ECO:0000313" key="8">
    <source>
        <dbReference type="EnsemblMetazoa" id="HelroP177819"/>
    </source>
</evidence>
<keyword evidence="4" id="KW-0677">Repeat</keyword>
<dbReference type="PANTHER" id="PTHR24020:SF20">
    <property type="entry name" value="PH DOMAIN-CONTAINING PROTEIN"/>
    <property type="match status" value="1"/>
</dbReference>
<keyword evidence="2" id="KW-0964">Secreted</keyword>
<evidence type="ECO:0000256" key="4">
    <source>
        <dbReference type="ARBA" id="ARBA00022737"/>
    </source>
</evidence>
<dbReference type="GeneID" id="20206465"/>
<reference evidence="8" key="3">
    <citation type="submission" date="2015-06" db="UniProtKB">
        <authorList>
            <consortium name="EnsemblMetazoa"/>
        </authorList>
    </citation>
    <scope>IDENTIFICATION</scope>
</reference>
<dbReference type="PRINTS" id="PR00453">
    <property type="entry name" value="VWFADOMAIN"/>
</dbReference>
<keyword evidence="9" id="KW-1185">Reference proteome</keyword>
<dbReference type="InterPro" id="IPR050525">
    <property type="entry name" value="ECM_Assembly_Org"/>
</dbReference>
<dbReference type="AlphaFoldDB" id="T1FCB6"/>
<dbReference type="InterPro" id="IPR036465">
    <property type="entry name" value="vWFA_dom_sf"/>
</dbReference>
<dbReference type="CDD" id="cd01472">
    <property type="entry name" value="vWA_collagen"/>
    <property type="match status" value="1"/>
</dbReference>
<accession>T1FCB6</accession>
<dbReference type="PROSITE" id="PS50234">
    <property type="entry name" value="VWFA"/>
    <property type="match status" value="1"/>
</dbReference>
<dbReference type="OMA" id="YSHERYV"/>
<dbReference type="OrthoDB" id="6132182at2759"/>
<dbReference type="InterPro" id="IPR002035">
    <property type="entry name" value="VWF_A"/>
</dbReference>
<dbReference type="SUPFAM" id="SSF57625">
    <property type="entry name" value="Invertebrate chitin-binding proteins"/>
    <property type="match status" value="1"/>
</dbReference>
<dbReference type="EMBL" id="KB097304">
    <property type="protein sequence ID" value="ESN97757.1"/>
    <property type="molecule type" value="Genomic_DNA"/>
</dbReference>
<evidence type="ECO:0000313" key="9">
    <source>
        <dbReference type="Proteomes" id="UP000015101"/>
    </source>
</evidence>
<dbReference type="Gene3D" id="2.170.140.10">
    <property type="entry name" value="Chitin binding domain"/>
    <property type="match status" value="1"/>
</dbReference>
<reference evidence="9" key="1">
    <citation type="submission" date="2012-12" db="EMBL/GenBank/DDBJ databases">
        <authorList>
            <person name="Hellsten U."/>
            <person name="Grimwood J."/>
            <person name="Chapman J.A."/>
            <person name="Shapiro H."/>
            <person name="Aerts A."/>
            <person name="Otillar R.P."/>
            <person name="Terry A.Y."/>
            <person name="Boore J.L."/>
            <person name="Simakov O."/>
            <person name="Marletaz F."/>
            <person name="Cho S.-J."/>
            <person name="Edsinger-Gonzales E."/>
            <person name="Havlak P."/>
            <person name="Kuo D.-H."/>
            <person name="Larsson T."/>
            <person name="Lv J."/>
            <person name="Arendt D."/>
            <person name="Savage R."/>
            <person name="Osoegawa K."/>
            <person name="de Jong P."/>
            <person name="Lindberg D.R."/>
            <person name="Seaver E.C."/>
            <person name="Weisblat D.A."/>
            <person name="Putnam N.H."/>
            <person name="Grigoriev I.V."/>
            <person name="Rokhsar D.S."/>
        </authorList>
    </citation>
    <scope>NUCLEOTIDE SEQUENCE</scope>
</reference>
<evidence type="ECO:0000256" key="5">
    <source>
        <dbReference type="ARBA" id="ARBA00023180"/>
    </source>
</evidence>
<sequence length="653" mass="72983">MISLLEAFDETLTARASGPVVVEAVCRKIESACVFPDDKMMLRRIAYVETNDGLDGGTYAPGNFGGIWKLTKSLSSALYSSIYGAFKIDWKTVSYSELSKPFYSGLAARIFLSLLSNNLPRSVIDQAIFWSQNYRTNGHLSTYMNKVNNLNTGCKNGIADIVLAIDGSGSIGIFDFNVIKSFLKNFTSSLNIGSDPSSHSRISVVQFSDHVQLEFDLDEHSTLHDYERAIDNINYLDMNTHTHLALEYLTTKSFVPSAGARSAGVPKIAIVITDGASNFYNLTLDKAAELHQEDITVIAVGVGASVNREELTAIATEPSCRNVFYLDGYFDLQELKDTIEKKTCEAPIYVSDTPLNFTLYANETRNCKLTVTKSGLTVEIVGGDGTVYFSNDTYPTSAFYEISVHITTFTPAVVYFPGFVYSHERYVFCRIESHTNNKTIYEIETVNNKTDSCDPNPCRINQKCVPRKHFSYECVDEYGKTKPTTTIYEFSRTPRTTRSTTFPELTRTRKTPPTVKPSTPFLGFTEIPTTAPPVLTAFIKFSNTSRTVSRIMTTPSFEFTRPPKLTTTQTSAVSTLRKLTTTDHSVESSKYSCVKNNPCTEENASKRKFYFPHDDPSKFVQCSQWGQCFEMSCPASLIWHATYNTCIRSRAMI</sequence>